<evidence type="ECO:0000256" key="10">
    <source>
        <dbReference type="SAM" id="Phobius"/>
    </source>
</evidence>
<feature type="transmembrane region" description="Helical" evidence="10">
    <location>
        <begin position="181"/>
        <end position="202"/>
    </location>
</feature>
<evidence type="ECO:0000259" key="12">
    <source>
        <dbReference type="Pfam" id="PF04234"/>
    </source>
</evidence>
<feature type="compositionally biased region" description="Low complexity" evidence="9">
    <location>
        <begin position="350"/>
        <end position="369"/>
    </location>
</feature>
<protein>
    <submittedName>
        <fullName evidence="14">Copper resistance protein CopC</fullName>
    </submittedName>
</protein>
<dbReference type="PANTHER" id="PTHR34820:SF4">
    <property type="entry name" value="INNER MEMBRANE PROTEIN YEBZ"/>
    <property type="match status" value="1"/>
</dbReference>
<evidence type="ECO:0000256" key="4">
    <source>
        <dbReference type="ARBA" id="ARBA00022723"/>
    </source>
</evidence>
<evidence type="ECO:0000256" key="9">
    <source>
        <dbReference type="SAM" id="MobiDB-lite"/>
    </source>
</evidence>
<organism evidence="14 15">
    <name type="scientific">Streptomyces tropicalis</name>
    <dbReference type="NCBI Taxonomy" id="3034234"/>
    <lineage>
        <taxon>Bacteria</taxon>
        <taxon>Bacillati</taxon>
        <taxon>Actinomycetota</taxon>
        <taxon>Actinomycetes</taxon>
        <taxon>Kitasatosporales</taxon>
        <taxon>Streptomycetaceae</taxon>
        <taxon>Streptomyces</taxon>
    </lineage>
</organism>
<evidence type="ECO:0000256" key="8">
    <source>
        <dbReference type="ARBA" id="ARBA00023136"/>
    </source>
</evidence>
<feature type="transmembrane region" description="Helical" evidence="10">
    <location>
        <begin position="499"/>
        <end position="520"/>
    </location>
</feature>
<feature type="chain" id="PRO_5045801733" evidence="11">
    <location>
        <begin position="27"/>
        <end position="652"/>
    </location>
</feature>
<dbReference type="SUPFAM" id="SSF81296">
    <property type="entry name" value="E set domains"/>
    <property type="match status" value="1"/>
</dbReference>
<feature type="domain" description="CopC" evidence="12">
    <location>
        <begin position="25"/>
        <end position="121"/>
    </location>
</feature>
<dbReference type="Gene3D" id="2.60.40.1220">
    <property type="match status" value="1"/>
</dbReference>
<keyword evidence="15" id="KW-1185">Reference proteome</keyword>
<evidence type="ECO:0000313" key="15">
    <source>
        <dbReference type="Proteomes" id="UP001221150"/>
    </source>
</evidence>
<keyword evidence="5 11" id="KW-0732">Signal</keyword>
<name>A0ABT6ACS0_9ACTN</name>
<feature type="transmembrane region" description="Helical" evidence="10">
    <location>
        <begin position="227"/>
        <end position="246"/>
    </location>
</feature>
<feature type="transmembrane region" description="Helical" evidence="10">
    <location>
        <begin position="384"/>
        <end position="401"/>
    </location>
</feature>
<gene>
    <name evidence="14" type="ORF">P3H78_27280</name>
</gene>
<dbReference type="InterPro" id="IPR007348">
    <property type="entry name" value="CopC_dom"/>
</dbReference>
<dbReference type="PANTHER" id="PTHR34820">
    <property type="entry name" value="INNER MEMBRANE PROTEIN YEBZ"/>
    <property type="match status" value="1"/>
</dbReference>
<dbReference type="EMBL" id="JARJBB010000020">
    <property type="protein sequence ID" value="MDF3302268.1"/>
    <property type="molecule type" value="Genomic_DNA"/>
</dbReference>
<feature type="transmembrane region" description="Helical" evidence="10">
    <location>
        <begin position="289"/>
        <end position="314"/>
    </location>
</feature>
<evidence type="ECO:0000259" key="13">
    <source>
        <dbReference type="Pfam" id="PF05425"/>
    </source>
</evidence>
<feature type="region of interest" description="Disordered" evidence="9">
    <location>
        <begin position="460"/>
        <end position="490"/>
    </location>
</feature>
<feature type="compositionally biased region" description="Pro residues" evidence="9">
    <location>
        <begin position="475"/>
        <end position="489"/>
    </location>
</feature>
<feature type="domain" description="Copper resistance protein D" evidence="13">
    <location>
        <begin position="376"/>
        <end position="457"/>
    </location>
</feature>
<evidence type="ECO:0000313" key="14">
    <source>
        <dbReference type="EMBL" id="MDF3302268.1"/>
    </source>
</evidence>
<dbReference type="Pfam" id="PF05425">
    <property type="entry name" value="CopD"/>
    <property type="match status" value="1"/>
</dbReference>
<evidence type="ECO:0000256" key="1">
    <source>
        <dbReference type="ARBA" id="ARBA00004651"/>
    </source>
</evidence>
<evidence type="ECO:0000256" key="2">
    <source>
        <dbReference type="ARBA" id="ARBA00022475"/>
    </source>
</evidence>
<dbReference type="InterPro" id="IPR032694">
    <property type="entry name" value="CopC/D"/>
</dbReference>
<reference evidence="14 15" key="1">
    <citation type="submission" date="2023-03" db="EMBL/GenBank/DDBJ databases">
        <title>Draft genome sequence of Streptomyces sp. K1PA1 isolated from peat swamp forest in Thailand.</title>
        <authorList>
            <person name="Klaysubun C."/>
            <person name="Duangmal K."/>
        </authorList>
    </citation>
    <scope>NUCLEOTIDE SEQUENCE [LARGE SCALE GENOMIC DNA]</scope>
    <source>
        <strain evidence="14 15">K1PA1</strain>
    </source>
</reference>
<keyword evidence="8 10" id="KW-0472">Membrane</keyword>
<evidence type="ECO:0000256" key="6">
    <source>
        <dbReference type="ARBA" id="ARBA00022989"/>
    </source>
</evidence>
<sequence>MPGAALLGALLALLVLGGAGPAAAHAALRSADPADGSVLKSAPHSVTLTFTESVGLLDDSFRLFSPDGRRVPTQGARHAPGRGDTARVGFPAGLGEGTFIVAWRVVSADSHPVSGAFTFSVGRPTAAPPAVDTGPDEDPVTGSLYDLARYAAYGAVALLVGTAAFVLVCRPPELGPLRRPLVAGWWALLVSTLVLLVLRAPYETGGGPESALDPSGLSRTLTGRPGLVLLARLALLPLVALHLVRLSRNGRAARPTRTALATGAALALALALTWAAADHASAGVQVPAAMASTVLHLLAMAVWLGGLTALLTTLNHATPTDARTVPDTPVTSDAPADADDAADPEDRAVPDAPAASGVRATTGGPAPSGSPAALGAVAARFSRTAFAAVAVLVVTGVYQSWRGLGSWSALTGTTYGRLLLLKTAAVVLLLAVASRSRHWTARSAAEVGARTGADAAVRERARARERVPAPAGGPALPPAGPPAPEPLPDPRLRGLRRSVLAEVAVGVLVLVVTTVLTGTLPGRAATEAARSAPAAAGGPTASVTMIPFTVGTPGGHGTVQVTLEPGRVGQNSVEAVVYGPDGGLATVPELRLSLTLPARGIGPVDAHLTDKGGYWGTDTLTLPIAGTWIMKATVRVSDVDQVSETRRVRITG</sequence>
<dbReference type="InterPro" id="IPR008457">
    <property type="entry name" value="Cu-R_CopD_dom"/>
</dbReference>
<dbReference type="InterPro" id="IPR014755">
    <property type="entry name" value="Cu-Rt/internalin_Ig-like"/>
</dbReference>
<keyword evidence="6 10" id="KW-1133">Transmembrane helix</keyword>
<dbReference type="Proteomes" id="UP001221150">
    <property type="component" value="Unassembled WGS sequence"/>
</dbReference>
<evidence type="ECO:0000256" key="11">
    <source>
        <dbReference type="SAM" id="SignalP"/>
    </source>
</evidence>
<feature type="signal peptide" evidence="11">
    <location>
        <begin position="1"/>
        <end position="26"/>
    </location>
</feature>
<feature type="transmembrane region" description="Helical" evidence="10">
    <location>
        <begin position="150"/>
        <end position="169"/>
    </location>
</feature>
<feature type="transmembrane region" description="Helical" evidence="10">
    <location>
        <begin position="258"/>
        <end position="277"/>
    </location>
</feature>
<feature type="region of interest" description="Disordered" evidence="9">
    <location>
        <begin position="319"/>
        <end position="369"/>
    </location>
</feature>
<feature type="transmembrane region" description="Helical" evidence="10">
    <location>
        <begin position="413"/>
        <end position="433"/>
    </location>
</feature>
<comment type="caution">
    <text evidence="14">The sequence shown here is derived from an EMBL/GenBank/DDBJ whole genome shotgun (WGS) entry which is preliminary data.</text>
</comment>
<proteinExistence type="predicted"/>
<feature type="compositionally biased region" description="Low complexity" evidence="9">
    <location>
        <begin position="319"/>
        <end position="335"/>
    </location>
</feature>
<keyword evidence="7" id="KW-0186">Copper</keyword>
<keyword evidence="4" id="KW-0479">Metal-binding</keyword>
<dbReference type="InterPro" id="IPR014756">
    <property type="entry name" value="Ig_E-set"/>
</dbReference>
<comment type="subcellular location">
    <subcellularLocation>
        <location evidence="1">Cell membrane</location>
        <topology evidence="1">Multi-pass membrane protein</topology>
    </subcellularLocation>
</comment>
<dbReference type="Pfam" id="PF04234">
    <property type="entry name" value="CopC"/>
    <property type="match status" value="1"/>
</dbReference>
<evidence type="ECO:0000256" key="3">
    <source>
        <dbReference type="ARBA" id="ARBA00022692"/>
    </source>
</evidence>
<keyword evidence="3 10" id="KW-0812">Transmembrane</keyword>
<accession>A0ABT6ACS0</accession>
<evidence type="ECO:0000256" key="7">
    <source>
        <dbReference type="ARBA" id="ARBA00023008"/>
    </source>
</evidence>
<evidence type="ECO:0000256" key="5">
    <source>
        <dbReference type="ARBA" id="ARBA00022729"/>
    </source>
</evidence>
<keyword evidence="2" id="KW-1003">Cell membrane</keyword>